<evidence type="ECO:0000256" key="1">
    <source>
        <dbReference type="ARBA" id="ARBA00012528"/>
    </source>
</evidence>
<dbReference type="SUPFAM" id="SSF55073">
    <property type="entry name" value="Nucleotide cyclase"/>
    <property type="match status" value="1"/>
</dbReference>
<gene>
    <name evidence="6" type="ORF">ET418_01490</name>
</gene>
<evidence type="ECO:0000256" key="2">
    <source>
        <dbReference type="ARBA" id="ARBA00034247"/>
    </source>
</evidence>
<dbReference type="SMART" id="SM00267">
    <property type="entry name" value="GGDEF"/>
    <property type="match status" value="1"/>
</dbReference>
<feature type="domain" description="Response regulatory" evidence="4">
    <location>
        <begin position="13"/>
        <end position="129"/>
    </location>
</feature>
<protein>
    <recommendedName>
        <fullName evidence="1">diguanylate cyclase</fullName>
        <ecNumber evidence="1">2.7.7.65</ecNumber>
    </recommendedName>
</protein>
<comment type="caution">
    <text evidence="6">The sequence shown here is derived from an EMBL/GenBank/DDBJ whole genome shotgun (WGS) entry which is preliminary data.</text>
</comment>
<name>A0A5A9XUG0_9BACT</name>
<dbReference type="InterPro" id="IPR001789">
    <property type="entry name" value="Sig_transdc_resp-reg_receiver"/>
</dbReference>
<dbReference type="Pfam" id="PF00072">
    <property type="entry name" value="Response_reg"/>
    <property type="match status" value="1"/>
</dbReference>
<dbReference type="PROSITE" id="PS50110">
    <property type="entry name" value="RESPONSE_REGULATORY"/>
    <property type="match status" value="1"/>
</dbReference>
<comment type="catalytic activity">
    <reaction evidence="2">
        <text>2 GTP = 3',3'-c-di-GMP + 2 diphosphate</text>
        <dbReference type="Rhea" id="RHEA:24898"/>
        <dbReference type="ChEBI" id="CHEBI:33019"/>
        <dbReference type="ChEBI" id="CHEBI:37565"/>
        <dbReference type="ChEBI" id="CHEBI:58805"/>
        <dbReference type="EC" id="2.7.7.65"/>
    </reaction>
</comment>
<dbReference type="CDD" id="cd01949">
    <property type="entry name" value="GGDEF"/>
    <property type="match status" value="1"/>
</dbReference>
<dbReference type="Gene3D" id="3.30.70.270">
    <property type="match status" value="1"/>
</dbReference>
<evidence type="ECO:0000259" key="4">
    <source>
        <dbReference type="PROSITE" id="PS50110"/>
    </source>
</evidence>
<dbReference type="GO" id="GO:0043709">
    <property type="term" value="P:cell adhesion involved in single-species biofilm formation"/>
    <property type="evidence" value="ECO:0007669"/>
    <property type="project" value="TreeGrafter"/>
</dbReference>
<reference evidence="6 7" key="1">
    <citation type="submission" date="2019-04" db="EMBL/GenBank/DDBJ databases">
        <title>Geobacter ruber sp. nov., ferric-reducing bacteria isolated from paddy soil.</title>
        <authorList>
            <person name="Xu Z."/>
            <person name="Masuda Y."/>
            <person name="Itoh H."/>
            <person name="Senoo K."/>
        </authorList>
    </citation>
    <scope>NUCLEOTIDE SEQUENCE [LARGE SCALE GENOMIC DNA]</scope>
    <source>
        <strain evidence="6 7">Red88</strain>
    </source>
</reference>
<dbReference type="GO" id="GO:0000160">
    <property type="term" value="P:phosphorelay signal transduction system"/>
    <property type="evidence" value="ECO:0007669"/>
    <property type="project" value="InterPro"/>
</dbReference>
<dbReference type="SUPFAM" id="SSF52172">
    <property type="entry name" value="CheY-like"/>
    <property type="match status" value="1"/>
</dbReference>
<evidence type="ECO:0000256" key="3">
    <source>
        <dbReference type="PROSITE-ProRule" id="PRU00169"/>
    </source>
</evidence>
<sequence length="318" mass="35542">MEEPQQNSPKPFPILVVDDNLLQRTVLEAGLKAAGHDVVVAENGKEGLDIFRKGYYPIVMTDWVMPEMNGLELCRAIRADDSGRYTYIILLTSQDSKNDIIAGLEAGADEYLIKPAHQAELVSRLKTAKRVLELESSQQRYIEEIKNLSLIDPVTGIFNRRYMEDHIPQEIKRAYRYERALSLILVSINQFRDVIGAYGHYSGDVVLKSCADCLAESIRKDVDWLARYGEDSFVVVLAETDMAGAMIVAKRLRLRIASQVIKMYDKEVRISASFGVSGFTASQQKTGMTADVLIDNADRCLTSAREEGGETIKGVRIG</sequence>
<dbReference type="SMART" id="SM00448">
    <property type="entry name" value="REC"/>
    <property type="match status" value="1"/>
</dbReference>
<dbReference type="Proteomes" id="UP000324298">
    <property type="component" value="Unassembled WGS sequence"/>
</dbReference>
<dbReference type="InterPro" id="IPR043128">
    <property type="entry name" value="Rev_trsase/Diguanyl_cyclase"/>
</dbReference>
<dbReference type="EMBL" id="SRSD01000001">
    <property type="protein sequence ID" value="KAA0895221.1"/>
    <property type="molecule type" value="Genomic_DNA"/>
</dbReference>
<accession>A0A5A9XUG0</accession>
<dbReference type="GO" id="GO:0052621">
    <property type="term" value="F:diguanylate cyclase activity"/>
    <property type="evidence" value="ECO:0007669"/>
    <property type="project" value="UniProtKB-EC"/>
</dbReference>
<dbReference type="GO" id="GO:0005886">
    <property type="term" value="C:plasma membrane"/>
    <property type="evidence" value="ECO:0007669"/>
    <property type="project" value="TreeGrafter"/>
</dbReference>
<evidence type="ECO:0000313" key="6">
    <source>
        <dbReference type="EMBL" id="KAA0895221.1"/>
    </source>
</evidence>
<dbReference type="NCBIfam" id="TIGR00254">
    <property type="entry name" value="GGDEF"/>
    <property type="match status" value="1"/>
</dbReference>
<keyword evidence="3" id="KW-0597">Phosphoprotein</keyword>
<dbReference type="GO" id="GO:1902201">
    <property type="term" value="P:negative regulation of bacterial-type flagellum-dependent cell motility"/>
    <property type="evidence" value="ECO:0007669"/>
    <property type="project" value="TreeGrafter"/>
</dbReference>
<dbReference type="CDD" id="cd17574">
    <property type="entry name" value="REC_OmpR"/>
    <property type="match status" value="1"/>
</dbReference>
<dbReference type="InterPro" id="IPR000160">
    <property type="entry name" value="GGDEF_dom"/>
</dbReference>
<feature type="domain" description="GGDEF" evidence="5">
    <location>
        <begin position="179"/>
        <end position="317"/>
    </location>
</feature>
<dbReference type="InterPro" id="IPR050469">
    <property type="entry name" value="Diguanylate_Cyclase"/>
</dbReference>
<keyword evidence="7" id="KW-1185">Reference proteome</keyword>
<dbReference type="AlphaFoldDB" id="A0A5A9XUG0"/>
<dbReference type="OrthoDB" id="9778432at2"/>
<dbReference type="PANTHER" id="PTHR45138">
    <property type="entry name" value="REGULATORY COMPONENTS OF SENSORY TRANSDUCTION SYSTEM"/>
    <property type="match status" value="1"/>
</dbReference>
<dbReference type="PROSITE" id="PS50887">
    <property type="entry name" value="GGDEF"/>
    <property type="match status" value="1"/>
</dbReference>
<dbReference type="Pfam" id="PF00990">
    <property type="entry name" value="GGDEF"/>
    <property type="match status" value="1"/>
</dbReference>
<feature type="modified residue" description="4-aspartylphosphate" evidence="3">
    <location>
        <position position="62"/>
    </location>
</feature>
<dbReference type="RefSeq" id="WP_149305802.1">
    <property type="nucleotide sequence ID" value="NZ_SRSD01000001.1"/>
</dbReference>
<dbReference type="PANTHER" id="PTHR45138:SF9">
    <property type="entry name" value="DIGUANYLATE CYCLASE DGCM-RELATED"/>
    <property type="match status" value="1"/>
</dbReference>
<dbReference type="InterPro" id="IPR011006">
    <property type="entry name" value="CheY-like_superfamily"/>
</dbReference>
<proteinExistence type="predicted"/>
<dbReference type="InterPro" id="IPR029787">
    <property type="entry name" value="Nucleotide_cyclase"/>
</dbReference>
<evidence type="ECO:0000259" key="5">
    <source>
        <dbReference type="PROSITE" id="PS50887"/>
    </source>
</evidence>
<dbReference type="EC" id="2.7.7.65" evidence="1"/>
<organism evidence="6 7">
    <name type="scientific">Oryzomonas rubra</name>
    <dbReference type="NCBI Taxonomy" id="2509454"/>
    <lineage>
        <taxon>Bacteria</taxon>
        <taxon>Pseudomonadati</taxon>
        <taxon>Thermodesulfobacteriota</taxon>
        <taxon>Desulfuromonadia</taxon>
        <taxon>Geobacterales</taxon>
        <taxon>Geobacteraceae</taxon>
        <taxon>Oryzomonas</taxon>
    </lineage>
</organism>
<evidence type="ECO:0000313" key="7">
    <source>
        <dbReference type="Proteomes" id="UP000324298"/>
    </source>
</evidence>
<dbReference type="Gene3D" id="3.40.50.2300">
    <property type="match status" value="1"/>
</dbReference>